<protein>
    <recommendedName>
        <fullName evidence="10">PGG domain-containing protein</fullName>
    </recommendedName>
</protein>
<evidence type="ECO:0000256" key="3">
    <source>
        <dbReference type="ARBA" id="ARBA00022737"/>
    </source>
</evidence>
<feature type="region of interest" description="Disordered" evidence="8">
    <location>
        <begin position="560"/>
        <end position="603"/>
    </location>
</feature>
<evidence type="ECO:0000256" key="7">
    <source>
        <dbReference type="PROSITE-ProRule" id="PRU00023"/>
    </source>
</evidence>
<feature type="region of interest" description="Disordered" evidence="8">
    <location>
        <begin position="362"/>
        <end position="398"/>
    </location>
</feature>
<dbReference type="PROSITE" id="PS50088">
    <property type="entry name" value="ANK_REPEAT"/>
    <property type="match status" value="2"/>
</dbReference>
<keyword evidence="5 7" id="KW-0040">ANK repeat</keyword>
<dbReference type="InterPro" id="IPR002110">
    <property type="entry name" value="Ankyrin_rpt"/>
</dbReference>
<dbReference type="PANTHER" id="PTHR24186">
    <property type="entry name" value="PROTEIN PHOSPHATASE 1 REGULATORY SUBUNIT"/>
    <property type="match status" value="1"/>
</dbReference>
<reference evidence="11" key="1">
    <citation type="submission" date="2019-12" db="EMBL/GenBank/DDBJ databases">
        <authorList>
            <person name="Scholz U."/>
            <person name="Mascher M."/>
            <person name="Fiebig A."/>
        </authorList>
    </citation>
    <scope>NUCLEOTIDE SEQUENCE</scope>
</reference>
<keyword evidence="13" id="KW-1185">Reference proteome</keyword>
<keyword evidence="2 9" id="KW-0812">Transmembrane</keyword>
<feature type="domain" description="PGG" evidence="10">
    <location>
        <begin position="402"/>
        <end position="511"/>
    </location>
</feature>
<dbReference type="PROSITE" id="PS50297">
    <property type="entry name" value="ANK_REP_REGION"/>
    <property type="match status" value="2"/>
</dbReference>
<dbReference type="GO" id="GO:0005886">
    <property type="term" value="C:plasma membrane"/>
    <property type="evidence" value="ECO:0007669"/>
    <property type="project" value="TreeGrafter"/>
</dbReference>
<evidence type="ECO:0000256" key="8">
    <source>
        <dbReference type="SAM" id="MobiDB-lite"/>
    </source>
</evidence>
<keyword evidence="6 9" id="KW-0472">Membrane</keyword>
<organism evidence="11">
    <name type="scientific">Spirodela intermedia</name>
    <name type="common">Intermediate duckweed</name>
    <dbReference type="NCBI Taxonomy" id="51605"/>
    <lineage>
        <taxon>Eukaryota</taxon>
        <taxon>Viridiplantae</taxon>
        <taxon>Streptophyta</taxon>
        <taxon>Embryophyta</taxon>
        <taxon>Tracheophyta</taxon>
        <taxon>Spermatophyta</taxon>
        <taxon>Magnoliopsida</taxon>
        <taxon>Liliopsida</taxon>
        <taxon>Araceae</taxon>
        <taxon>Lemnoideae</taxon>
        <taxon>Spirodela</taxon>
    </lineage>
</organism>
<dbReference type="Proteomes" id="UP000663760">
    <property type="component" value="Chromosome 9"/>
</dbReference>
<comment type="subcellular location">
    <subcellularLocation>
        <location evidence="1">Membrane</location>
        <topology evidence="1">Multi-pass membrane protein</topology>
    </subcellularLocation>
</comment>
<name>A0A7I8J8E9_SPIIN</name>
<feature type="transmembrane region" description="Helical" evidence="9">
    <location>
        <begin position="460"/>
        <end position="478"/>
    </location>
</feature>
<dbReference type="SMART" id="SM00248">
    <property type="entry name" value="ANK"/>
    <property type="match status" value="8"/>
</dbReference>
<feature type="repeat" description="ANK" evidence="7">
    <location>
        <begin position="205"/>
        <end position="231"/>
    </location>
</feature>
<feature type="transmembrane region" description="Helical" evidence="9">
    <location>
        <begin position="493"/>
        <end position="513"/>
    </location>
</feature>
<evidence type="ECO:0000256" key="4">
    <source>
        <dbReference type="ARBA" id="ARBA00022989"/>
    </source>
</evidence>
<evidence type="ECO:0000256" key="2">
    <source>
        <dbReference type="ARBA" id="ARBA00022692"/>
    </source>
</evidence>
<dbReference type="Pfam" id="PF12796">
    <property type="entry name" value="Ank_2"/>
    <property type="match status" value="2"/>
</dbReference>
<accession>A0A7I8J8E9</accession>
<proteinExistence type="predicted"/>
<evidence type="ECO:0000256" key="6">
    <source>
        <dbReference type="ARBA" id="ARBA00023136"/>
    </source>
</evidence>
<dbReference type="InterPro" id="IPR026961">
    <property type="entry name" value="PGG_dom"/>
</dbReference>
<feature type="transmembrane region" description="Helical" evidence="9">
    <location>
        <begin position="410"/>
        <end position="427"/>
    </location>
</feature>
<dbReference type="PANTHER" id="PTHR24186:SF38">
    <property type="entry name" value="ANKYRIN REPEAT FAMILY PROTEIN"/>
    <property type="match status" value="1"/>
</dbReference>
<dbReference type="Pfam" id="PF13962">
    <property type="entry name" value="PGG"/>
    <property type="match status" value="1"/>
</dbReference>
<dbReference type="EMBL" id="LR743596">
    <property type="protein sequence ID" value="CAA2626717.1"/>
    <property type="molecule type" value="Genomic_DNA"/>
</dbReference>
<dbReference type="Gene3D" id="1.25.40.20">
    <property type="entry name" value="Ankyrin repeat-containing domain"/>
    <property type="match status" value="1"/>
</dbReference>
<feature type="compositionally biased region" description="Basic residues" evidence="8">
    <location>
        <begin position="372"/>
        <end position="390"/>
    </location>
</feature>
<evidence type="ECO:0000313" key="12">
    <source>
        <dbReference type="EMBL" id="CAA7402774.1"/>
    </source>
</evidence>
<keyword evidence="4 9" id="KW-1133">Transmembrane helix</keyword>
<evidence type="ECO:0000313" key="13">
    <source>
        <dbReference type="Proteomes" id="UP000663760"/>
    </source>
</evidence>
<feature type="transmembrane region" description="Helical" evidence="9">
    <location>
        <begin position="525"/>
        <end position="550"/>
    </location>
</feature>
<evidence type="ECO:0000256" key="1">
    <source>
        <dbReference type="ARBA" id="ARBA00004141"/>
    </source>
</evidence>
<feature type="compositionally biased region" description="Low complexity" evidence="8">
    <location>
        <begin position="584"/>
        <end position="596"/>
    </location>
</feature>
<gene>
    <name evidence="11" type="ORF">SI7747_09012404</name>
    <name evidence="12" type="ORF">SI8410_09013452</name>
</gene>
<keyword evidence="3" id="KW-0677">Repeat</keyword>
<evidence type="ECO:0000259" key="10">
    <source>
        <dbReference type="Pfam" id="PF13962"/>
    </source>
</evidence>
<sequence>MNNRLRSVVQSGDVAAFVEFVREDKQGDAEQTSTLALTKALFLAARLGHDELVSEIVKMEPKLVASENTRMEAPVHEACREGSVEVVDVLMAADPWVGYRRNAEDRSALAVACIHGHLNVVKRLLDWPWQMASEEDGTSTCLHAAACGGSTEIVRTLLGARPDFVWRKDAQGHTPLHLAASKGFLEITRELLRNDSDLCLAKDEDGRTPLHSAVVRGRVNVIDEIISSSRDSLQELTKQGESVLHLGVKYNQYEAVKYLVERLDVSDIIDLPDQNGNTVLHLATAAKLSNMVRYLVNKSGVEVNAVNHRGFTALDVVPSETNSSGVLQLAATLLDAGGKRSDDLPGSSSKIGIIIEQPIKGPFPADVPRISSSKRKSTNSNHARRHHGQSRRGEKQKELQIEGLRNARNTITLVAVLIATVTFSAGLNPPGGVHQDGVMIGKSIMGRLTTFKVFTVGNNVAFFTAIAIVIVLVSIIPFRRKSLMRLLRVTHRIMWVSITFMVAAFIAGTWVILPPARGTRWMLVAMLTIGVGSIVSVFVGLGVMLVGQLVRKWEWRRNRGGKKETPTSSISRVEEELRARRRSSSTSSNSDIWSSEKSGYHTY</sequence>
<dbReference type="AlphaFoldDB" id="A0A7I8J8E9"/>
<dbReference type="EMBL" id="LR746272">
    <property type="protein sequence ID" value="CAA7402774.1"/>
    <property type="molecule type" value="Genomic_DNA"/>
</dbReference>
<evidence type="ECO:0000313" key="11">
    <source>
        <dbReference type="EMBL" id="CAA2626717.1"/>
    </source>
</evidence>
<dbReference type="OrthoDB" id="772680at2759"/>
<dbReference type="SUPFAM" id="SSF48403">
    <property type="entry name" value="Ankyrin repeat"/>
    <property type="match status" value="2"/>
</dbReference>
<evidence type="ECO:0000256" key="9">
    <source>
        <dbReference type="SAM" id="Phobius"/>
    </source>
</evidence>
<dbReference type="InterPro" id="IPR036770">
    <property type="entry name" value="Ankyrin_rpt-contain_sf"/>
</dbReference>
<evidence type="ECO:0000256" key="5">
    <source>
        <dbReference type="ARBA" id="ARBA00023043"/>
    </source>
</evidence>
<feature type="repeat" description="ANK" evidence="7">
    <location>
        <begin position="171"/>
        <end position="203"/>
    </location>
</feature>